<gene>
    <name evidence="7" type="ORF">H9W90_02665</name>
</gene>
<feature type="transmembrane region" description="Helical" evidence="6">
    <location>
        <begin position="166"/>
        <end position="186"/>
    </location>
</feature>
<dbReference type="Pfam" id="PF07947">
    <property type="entry name" value="YhhN"/>
    <property type="match status" value="1"/>
</dbReference>
<dbReference type="PANTHER" id="PTHR31885">
    <property type="entry name" value="GH04784P"/>
    <property type="match status" value="1"/>
</dbReference>
<comment type="subcellular location">
    <subcellularLocation>
        <location evidence="1">Membrane</location>
        <topology evidence="1">Multi-pass membrane protein</topology>
    </subcellularLocation>
</comment>
<dbReference type="GO" id="GO:0016787">
    <property type="term" value="F:hydrolase activity"/>
    <property type="evidence" value="ECO:0007669"/>
    <property type="project" value="TreeGrafter"/>
</dbReference>
<dbReference type="EMBL" id="CP060695">
    <property type="protein sequence ID" value="QNM86037.1"/>
    <property type="molecule type" value="Genomic_DNA"/>
</dbReference>
<comment type="similarity">
    <text evidence="2">Belongs to the TMEM86 family.</text>
</comment>
<dbReference type="PANTHER" id="PTHR31885:SF6">
    <property type="entry name" value="GH04784P"/>
    <property type="match status" value="1"/>
</dbReference>
<feature type="transmembrane region" description="Helical" evidence="6">
    <location>
        <begin position="80"/>
        <end position="97"/>
    </location>
</feature>
<feature type="transmembrane region" description="Helical" evidence="6">
    <location>
        <begin position="134"/>
        <end position="154"/>
    </location>
</feature>
<dbReference type="Proteomes" id="UP000515808">
    <property type="component" value="Chromosome"/>
</dbReference>
<evidence type="ECO:0000313" key="8">
    <source>
        <dbReference type="Proteomes" id="UP000515808"/>
    </source>
</evidence>
<evidence type="ECO:0000256" key="4">
    <source>
        <dbReference type="ARBA" id="ARBA00022989"/>
    </source>
</evidence>
<feature type="transmembrane region" description="Helical" evidence="6">
    <location>
        <begin position="7"/>
        <end position="24"/>
    </location>
</feature>
<evidence type="ECO:0000256" key="3">
    <source>
        <dbReference type="ARBA" id="ARBA00022692"/>
    </source>
</evidence>
<keyword evidence="8" id="KW-1185">Reference proteome</keyword>
<dbReference type="AlphaFoldDB" id="A0A7G9LBN8"/>
<protein>
    <submittedName>
        <fullName evidence="7">Lysoplasmalogenase</fullName>
    </submittedName>
</protein>
<evidence type="ECO:0000256" key="2">
    <source>
        <dbReference type="ARBA" id="ARBA00007375"/>
    </source>
</evidence>
<dbReference type="KEGG" id="ppec:H9W90_02665"/>
<feature type="transmembrane region" description="Helical" evidence="6">
    <location>
        <begin position="30"/>
        <end position="49"/>
    </location>
</feature>
<accession>A0A7G9LBN8</accession>
<evidence type="ECO:0000256" key="6">
    <source>
        <dbReference type="SAM" id="Phobius"/>
    </source>
</evidence>
<feature type="transmembrane region" description="Helical" evidence="6">
    <location>
        <begin position="192"/>
        <end position="213"/>
    </location>
</feature>
<keyword evidence="4 6" id="KW-1133">Transmembrane helix</keyword>
<name>A0A7G9LBN8_9FLAO</name>
<keyword evidence="3 6" id="KW-0812">Transmembrane</keyword>
<dbReference type="InterPro" id="IPR012506">
    <property type="entry name" value="TMEM86B-like"/>
</dbReference>
<organism evidence="7 8">
    <name type="scientific">Polaribacter pectinis</name>
    <dbReference type="NCBI Taxonomy" id="2738844"/>
    <lineage>
        <taxon>Bacteria</taxon>
        <taxon>Pseudomonadati</taxon>
        <taxon>Bacteroidota</taxon>
        <taxon>Flavobacteriia</taxon>
        <taxon>Flavobacteriales</taxon>
        <taxon>Flavobacteriaceae</taxon>
    </lineage>
</organism>
<proteinExistence type="inferred from homology"/>
<dbReference type="GO" id="GO:0016020">
    <property type="term" value="C:membrane"/>
    <property type="evidence" value="ECO:0007669"/>
    <property type="project" value="UniProtKB-SubCell"/>
</dbReference>
<dbReference type="RefSeq" id="WP_187482928.1">
    <property type="nucleotide sequence ID" value="NZ_CP060695.1"/>
</dbReference>
<reference evidence="7 8" key="1">
    <citation type="submission" date="2020-08" db="EMBL/GenBank/DDBJ databases">
        <title>Polaribacter sp. L12M9 isolated from gut of the Korean scallop.</title>
        <authorList>
            <person name="Jeong Y.S."/>
        </authorList>
    </citation>
    <scope>NUCLEOTIDE SEQUENCE [LARGE SCALE GENOMIC DNA]</scope>
    <source>
        <strain evidence="7 8">L12M9</strain>
    </source>
</reference>
<keyword evidence="5 6" id="KW-0472">Membrane</keyword>
<feature type="transmembrane region" description="Helical" evidence="6">
    <location>
        <begin position="56"/>
        <end position="74"/>
    </location>
</feature>
<evidence type="ECO:0000256" key="5">
    <source>
        <dbReference type="ARBA" id="ARBA00023136"/>
    </source>
</evidence>
<evidence type="ECO:0000256" key="1">
    <source>
        <dbReference type="ARBA" id="ARBA00004141"/>
    </source>
</evidence>
<sequence length="219" mass="25230">MQRQTRITITSILFLIVVVLHIYGLIDKEILAFFTKPLLMVTLVLVYLVSVKRPNFWYVSALFFSFWGDVFLLFKDEFFLFGLASFLLAHILFIKISAGFLKKISIQKVVLISLPFVLYLLGLLYIIEENLGKMLIPVLIYGVTISCFGIVTLLNYIQEKTTENMWLFLGAFIFIISDSLIAINKFHEPKVIYSISIMLTYIVAQYLICKAVIVKESKK</sequence>
<evidence type="ECO:0000313" key="7">
    <source>
        <dbReference type="EMBL" id="QNM86037.1"/>
    </source>
</evidence>
<feature type="transmembrane region" description="Helical" evidence="6">
    <location>
        <begin position="109"/>
        <end position="128"/>
    </location>
</feature>